<dbReference type="InterPro" id="IPR036638">
    <property type="entry name" value="HLH_DNA-bd_sf"/>
</dbReference>
<dbReference type="AlphaFoldDB" id="A0A1S9I364"/>
<dbReference type="SUPFAM" id="SSF55073">
    <property type="entry name" value="Nucleotide cyclase"/>
    <property type="match status" value="1"/>
</dbReference>
<dbReference type="Gene3D" id="3.30.70.270">
    <property type="match status" value="1"/>
</dbReference>
<dbReference type="InterPro" id="IPR050469">
    <property type="entry name" value="Diguanylate_Cyclase"/>
</dbReference>
<name>A0A1S9I364_9CLOT</name>
<proteinExistence type="predicted"/>
<evidence type="ECO:0000313" key="2">
    <source>
        <dbReference type="EMBL" id="OOO64642.1"/>
    </source>
</evidence>
<dbReference type="InterPro" id="IPR029787">
    <property type="entry name" value="Nucleotide_cyclase"/>
</dbReference>
<dbReference type="CDD" id="cd01949">
    <property type="entry name" value="GGDEF"/>
    <property type="match status" value="1"/>
</dbReference>
<evidence type="ECO:0000259" key="1">
    <source>
        <dbReference type="PROSITE" id="PS50887"/>
    </source>
</evidence>
<dbReference type="GO" id="GO:1902201">
    <property type="term" value="P:negative regulation of bacterial-type flagellum-dependent cell motility"/>
    <property type="evidence" value="ECO:0007669"/>
    <property type="project" value="TreeGrafter"/>
</dbReference>
<feature type="domain" description="GGDEF" evidence="1">
    <location>
        <begin position="122"/>
        <end position="251"/>
    </location>
</feature>
<dbReference type="Pfam" id="PF09388">
    <property type="entry name" value="SpoOE-like"/>
    <property type="match status" value="1"/>
</dbReference>
<evidence type="ECO:0000313" key="3">
    <source>
        <dbReference type="Proteomes" id="UP000190256"/>
    </source>
</evidence>
<dbReference type="InterPro" id="IPR000160">
    <property type="entry name" value="GGDEF_dom"/>
</dbReference>
<dbReference type="PANTHER" id="PTHR45138">
    <property type="entry name" value="REGULATORY COMPONENTS OF SENSORY TRANSDUCTION SYSTEM"/>
    <property type="match status" value="1"/>
</dbReference>
<dbReference type="FunFam" id="3.30.70.270:FF:000001">
    <property type="entry name" value="Diguanylate cyclase domain protein"/>
    <property type="match status" value="1"/>
</dbReference>
<dbReference type="SMART" id="SM00267">
    <property type="entry name" value="GGDEF"/>
    <property type="match status" value="1"/>
</dbReference>
<dbReference type="OrthoDB" id="9805474at2"/>
<dbReference type="Pfam" id="PF00990">
    <property type="entry name" value="GGDEF"/>
    <property type="match status" value="1"/>
</dbReference>
<gene>
    <name evidence="2" type="ORF">BS638_10345</name>
</gene>
<organism evidence="2 3">
    <name type="scientific">Clostridium tepidum</name>
    <dbReference type="NCBI Taxonomy" id="1962263"/>
    <lineage>
        <taxon>Bacteria</taxon>
        <taxon>Bacillati</taxon>
        <taxon>Bacillota</taxon>
        <taxon>Clostridia</taxon>
        <taxon>Eubacteriales</taxon>
        <taxon>Clostridiaceae</taxon>
        <taxon>Clostridium</taxon>
    </lineage>
</organism>
<reference evidence="2 3" key="1">
    <citation type="submission" date="2016-12" db="EMBL/GenBank/DDBJ databases">
        <title>Clostridium tepidum sp. nov., a close relative of Clostridium sporogenes and Clostridium botulinum Group I.</title>
        <authorList>
            <person name="Dobritsa A.P."/>
            <person name="Kutumbaka K.K."/>
            <person name="Werner K."/>
            <person name="Wiedmann M."/>
            <person name="Asmus A."/>
            <person name="Samadpour M."/>
        </authorList>
    </citation>
    <scope>NUCLEOTIDE SEQUENCE [LARGE SCALE GENOMIC DNA]</scope>
    <source>
        <strain evidence="2 3">IEH 97212</strain>
    </source>
</reference>
<dbReference type="Gene3D" id="4.10.280.10">
    <property type="entry name" value="Helix-loop-helix DNA-binding domain"/>
    <property type="match status" value="1"/>
</dbReference>
<dbReference type="InterPro" id="IPR037208">
    <property type="entry name" value="Spo0E-like_sf"/>
</dbReference>
<dbReference type="GO" id="GO:0043937">
    <property type="term" value="P:regulation of sporulation"/>
    <property type="evidence" value="ECO:0007669"/>
    <property type="project" value="InterPro"/>
</dbReference>
<dbReference type="GO" id="GO:0052621">
    <property type="term" value="F:diguanylate cyclase activity"/>
    <property type="evidence" value="ECO:0007669"/>
    <property type="project" value="TreeGrafter"/>
</dbReference>
<dbReference type="PANTHER" id="PTHR45138:SF9">
    <property type="entry name" value="DIGUANYLATE CYCLASE DGCM-RELATED"/>
    <property type="match status" value="1"/>
</dbReference>
<dbReference type="PROSITE" id="PS50887">
    <property type="entry name" value="GGDEF"/>
    <property type="match status" value="1"/>
</dbReference>
<dbReference type="NCBIfam" id="TIGR00254">
    <property type="entry name" value="GGDEF"/>
    <property type="match status" value="1"/>
</dbReference>
<dbReference type="SUPFAM" id="SSF140500">
    <property type="entry name" value="BAS1536-like"/>
    <property type="match status" value="1"/>
</dbReference>
<dbReference type="RefSeq" id="WP_078054692.1">
    <property type="nucleotide sequence ID" value="NZ_MRAE01000027.1"/>
</dbReference>
<dbReference type="InterPro" id="IPR043128">
    <property type="entry name" value="Rev_trsase/Diguanyl_cyclase"/>
</dbReference>
<dbReference type="Proteomes" id="UP000190256">
    <property type="component" value="Unassembled WGS sequence"/>
</dbReference>
<dbReference type="GO" id="GO:0005886">
    <property type="term" value="C:plasma membrane"/>
    <property type="evidence" value="ECO:0007669"/>
    <property type="project" value="TreeGrafter"/>
</dbReference>
<protein>
    <recommendedName>
        <fullName evidence="1">GGDEF domain-containing protein</fullName>
    </recommendedName>
</protein>
<sequence length="301" mass="34977">MRKEEYEIEEIIRIVLNNENKVLYSSININETHYYLKKLGALNKLSKVSCVQYCLENHLAFIDEFYINDQKYHMITIVSSKQKCSDCSKCSKVLVDSVTGLHNRNYWELINNGSIYYPLSTKDFALIIIDIDNLKEINDNFGHLAGDEVIKIVGQSIKRNIRKEDLGVRYGGDEFLILLFNQDKRAAKKVIERIRKEINELTASQRMSIQISAGVAYYNSLRNVGDIIKMADRDLYKEKQMKKTKEKQNSDKLKYLIQEIEKLRDELNKKVAQGGKGLNSEETLKLSQRLDELIVEHLLDE</sequence>
<dbReference type="EMBL" id="MRAE01000027">
    <property type="protein sequence ID" value="OOO64642.1"/>
    <property type="molecule type" value="Genomic_DNA"/>
</dbReference>
<dbReference type="GO" id="GO:0043709">
    <property type="term" value="P:cell adhesion involved in single-species biofilm formation"/>
    <property type="evidence" value="ECO:0007669"/>
    <property type="project" value="TreeGrafter"/>
</dbReference>
<comment type="caution">
    <text evidence="2">The sequence shown here is derived from an EMBL/GenBank/DDBJ whole genome shotgun (WGS) entry which is preliminary data.</text>
</comment>
<accession>A0A1S9I364</accession>
<dbReference type="GO" id="GO:0046983">
    <property type="term" value="F:protein dimerization activity"/>
    <property type="evidence" value="ECO:0007669"/>
    <property type="project" value="InterPro"/>
</dbReference>
<dbReference type="InterPro" id="IPR018540">
    <property type="entry name" value="Spo0E-like"/>
</dbReference>